<accession>A0A6G5AG40</accession>
<dbReference type="AlphaFoldDB" id="A0A6G5AG40"/>
<dbReference type="EMBL" id="GIKN01007692">
    <property type="protein sequence ID" value="NIE49965.1"/>
    <property type="molecule type" value="Transcribed_RNA"/>
</dbReference>
<keyword evidence="1" id="KW-1133">Transmembrane helix</keyword>
<reference evidence="2" key="1">
    <citation type="submission" date="2020-03" db="EMBL/GenBank/DDBJ databases">
        <title>A transcriptome and proteome of the tick Rhipicephalus microplus shaped by the genetic composition of its hosts and developmental stage.</title>
        <authorList>
            <person name="Garcia G.R."/>
            <person name="Ribeiro J.M.C."/>
            <person name="Maruyama S.R."/>
            <person name="Gardinasse L.G."/>
            <person name="Nelson K."/>
            <person name="Ferreira B.R."/>
            <person name="Andrade T.G."/>
            <person name="Santos I.K.F.M."/>
        </authorList>
    </citation>
    <scope>NUCLEOTIDE SEQUENCE</scope>
    <source>
        <strain evidence="2">NSGR</strain>
        <tissue evidence="2">Salivary glands</tissue>
    </source>
</reference>
<keyword evidence="1" id="KW-0812">Transmembrane</keyword>
<organism evidence="2">
    <name type="scientific">Rhipicephalus microplus</name>
    <name type="common">Cattle tick</name>
    <name type="synonym">Boophilus microplus</name>
    <dbReference type="NCBI Taxonomy" id="6941"/>
    <lineage>
        <taxon>Eukaryota</taxon>
        <taxon>Metazoa</taxon>
        <taxon>Ecdysozoa</taxon>
        <taxon>Arthropoda</taxon>
        <taxon>Chelicerata</taxon>
        <taxon>Arachnida</taxon>
        <taxon>Acari</taxon>
        <taxon>Parasitiformes</taxon>
        <taxon>Ixodida</taxon>
        <taxon>Ixodoidea</taxon>
        <taxon>Ixodidae</taxon>
        <taxon>Rhipicephalinae</taxon>
        <taxon>Rhipicephalus</taxon>
        <taxon>Boophilus</taxon>
    </lineage>
</organism>
<evidence type="ECO:0000313" key="2">
    <source>
        <dbReference type="EMBL" id="NIE49965.1"/>
    </source>
</evidence>
<name>A0A6G5AG40_RHIMP</name>
<feature type="transmembrane region" description="Helical" evidence="1">
    <location>
        <begin position="84"/>
        <end position="104"/>
    </location>
</feature>
<sequence length="106" mass="12005">MIFPPIAPKCPEVNQFSFSPRLRMATNYSRSTCNTFNIQTTHACNEACATSTTLTNASFTKCMRPTSLIKFIVNNFYGCVIWKCLFYIIVLILLAICVALQFFISK</sequence>
<protein>
    <submittedName>
        <fullName evidence="2">Uncharacterized protein</fullName>
    </submittedName>
</protein>
<keyword evidence="1" id="KW-0472">Membrane</keyword>
<evidence type="ECO:0000256" key="1">
    <source>
        <dbReference type="SAM" id="Phobius"/>
    </source>
</evidence>
<proteinExistence type="predicted"/>